<dbReference type="Pfam" id="PF07727">
    <property type="entry name" value="RVT_2"/>
    <property type="match status" value="1"/>
</dbReference>
<feature type="region of interest" description="Disordered" evidence="11">
    <location>
        <begin position="452"/>
        <end position="473"/>
    </location>
</feature>
<feature type="region of interest" description="Disordered" evidence="11">
    <location>
        <begin position="1440"/>
        <end position="1476"/>
    </location>
</feature>
<evidence type="ECO:0000313" key="13">
    <source>
        <dbReference type="EMBL" id="GJS67163.1"/>
    </source>
</evidence>
<dbReference type="SUPFAM" id="SSF56672">
    <property type="entry name" value="DNA/RNA polymerases"/>
    <property type="match status" value="1"/>
</dbReference>
<gene>
    <name evidence="13" type="ORF">Tco_0681727</name>
</gene>
<evidence type="ECO:0000313" key="14">
    <source>
        <dbReference type="Proteomes" id="UP001151760"/>
    </source>
</evidence>
<name>A0ABQ4XQF5_9ASTR</name>
<evidence type="ECO:0000256" key="6">
    <source>
        <dbReference type="ARBA" id="ARBA00022908"/>
    </source>
</evidence>
<dbReference type="InterPro" id="IPR001584">
    <property type="entry name" value="Integrase_cat-core"/>
</dbReference>
<protein>
    <submittedName>
        <fullName evidence="13">Ribonuclease H-like domain-containing protein</fullName>
    </submittedName>
</protein>
<sequence length="1561" mass="176548">MTGDRSRLMNFMKKFIGTVRFGNDHFGAIMGYGYYVVGDSVISRVYYVEGLGHNLFYVGQFCDSDLEVTFRKHSCYVRDMDGVELLKGSRGSNLYTISVKEMVKSSPICLLSKASKHKSWKEQKAYPQTQTKNTNLEVLNTLHMDLYGPMRVQTINGKKYILVIVDDYSRFTWVKFLRSKDETPTVVIKFLKQIQVGLNKTVRFIRTDNGTEFVNKTLYDYYESVGIFHQKTVPRTPQQNGVVERRNRTLVEAARTMLIFSKAPMFLWAEAVATACYTQNRSLIHTRHEKTPYELVHNKKHDLTFFWVFGALCYPTNDSEDLGKLQPTADIGIFVGYAPSRKGYRIYNKRTRKIMETIHVQFDELTEHMAPVQSSPGPAPSLLTPGPISSGLVPNPAPAIPYVPPTNKELEMLFQPMFDEYFNPPGIHQDPIPNVAQDPVIPTGPSVSTSIDLDAPSGSHISSPLDHHSSSVHHGVAGEQYAEVNPFAAADPEPFVNVFAPDYNSEASSSGEITIPEPNQSTQPHEHIRKWTDSHPLDNIIGNPSRPVSTRKQLATDALWCFYNSVLSKVEPKNFKSAATKDCWFQAMQEEIHEFDRLDVWELVPPPDSAMIIALKWIYKVKLDEYGDVLKNKARLVAKGFRQEEGLDFEESFAPVARLEAIRIFIANAASKNMTVYQMDVKTAFLNGELKEEVYVHQPEGFVDPERPHHVYRLKKALYGLKQAPRAWYDTLSKFLLAQGFSKGVVDPTLFIRKTGKHTLHVQIYVDDIIFASTDPKDCDRFSNEMSSKFQMSMMGQISFFLGLQISQNPRGIFINQSKYANEILKKFDLHKSDPVDTPMVERTKLDEDLSGTPVDQTKYRSMIGSLMYLTASRPDLVFAVCMCARYQSRPTKKHLEAVKRVFRYLQGTINMGLWYPKDTAMALTAYADADHAGCQDTRKSTSGSAQFLGDKLVSWSSKKQTSTSISSTEAEYIAMSSCCAQILWMRSKHIDIRHHFIREQVEKGVVELYFVRTEYQLADIFTKALPRERFEFILLRLGMKCMKPKTLKSLQDDQDEVLSLGSYTMADAEHAPAMAPPVRTDEQILPRIRWVPIGKSNCYLNEEKSQPSPIYKIDDTICFDSKAGSYKCQLDEQWFDLTKDTLRDALQITPVDNNWAFSPPPTLDTPIDFVNELGYPKAVIHLSFVTTNDMFQPWRALTTIINLCLTGKTSRFERPRAPVLQILCGVVNQAYIDYAERMWEEFTQSIHTFTEDKMNLAQHTLGKKKATFILIPSIRFSNLVIFHLQRLHNFHSRPESPLHLPTEKLVLGHLKFSAKGSKREELSDPDSPAPKPTKPTKQAKPKAPKQTKSTEPKAATKKSKPAPAKPQEKKHKPVSEPSEVSPLAKRAKAGKVVKKRIVKSSKQLADEFIDEGVPAARPRLEDTEEAILQKVLEESLTDAYPTQRGPLPPVVFRETDTGKLQPLPEVPGKGKEKVGEEQAAQVFLHLQTTKKKSPTEEYIFQRHTPVPSEPAGHEESSSLYAELGLYGSDMKSDEEMPSVVRSGAQDEGEAGPDPSKLDEG</sequence>
<feature type="region of interest" description="Disordered" evidence="11">
    <location>
        <begin position="1317"/>
        <end position="1396"/>
    </location>
</feature>
<dbReference type="CDD" id="cd09272">
    <property type="entry name" value="RNase_HI_RT_Ty1"/>
    <property type="match status" value="1"/>
</dbReference>
<dbReference type="Gene3D" id="3.30.420.10">
    <property type="entry name" value="Ribonuclease H-like superfamily/Ribonuclease H"/>
    <property type="match status" value="1"/>
</dbReference>
<dbReference type="Proteomes" id="UP001151760">
    <property type="component" value="Unassembled WGS sequence"/>
</dbReference>
<comment type="caution">
    <text evidence="13">The sequence shown here is derived from an EMBL/GenBank/DDBJ whole genome shotgun (WGS) entry which is preliminary data.</text>
</comment>
<reference evidence="13" key="2">
    <citation type="submission" date="2022-01" db="EMBL/GenBank/DDBJ databases">
        <authorList>
            <person name="Yamashiro T."/>
            <person name="Shiraishi A."/>
            <person name="Satake H."/>
            <person name="Nakayama K."/>
        </authorList>
    </citation>
    <scope>NUCLEOTIDE SEQUENCE</scope>
</reference>
<evidence type="ECO:0000256" key="2">
    <source>
        <dbReference type="ARBA" id="ARBA00022723"/>
    </source>
</evidence>
<keyword evidence="10" id="KW-0511">Multifunctional enzyme</keyword>
<dbReference type="SUPFAM" id="SSF53098">
    <property type="entry name" value="Ribonuclease H-like"/>
    <property type="match status" value="1"/>
</dbReference>
<keyword evidence="1" id="KW-0540">Nuclease</keyword>
<dbReference type="InterPro" id="IPR036397">
    <property type="entry name" value="RNaseH_sf"/>
</dbReference>
<dbReference type="InterPro" id="IPR012337">
    <property type="entry name" value="RNaseH-like_sf"/>
</dbReference>
<keyword evidence="5" id="KW-0460">Magnesium</keyword>
<reference evidence="13" key="1">
    <citation type="journal article" date="2022" name="Int. J. Mol. Sci.">
        <title>Draft Genome of Tanacetum Coccineum: Genomic Comparison of Closely Related Tanacetum-Family Plants.</title>
        <authorList>
            <person name="Yamashiro T."/>
            <person name="Shiraishi A."/>
            <person name="Nakayama K."/>
            <person name="Satake H."/>
        </authorList>
    </citation>
    <scope>NUCLEOTIDE SEQUENCE</scope>
</reference>
<keyword evidence="8" id="KW-0548">Nucleotidyltransferase</keyword>
<dbReference type="PANTHER" id="PTHR42648">
    <property type="entry name" value="TRANSPOSASE, PUTATIVE-RELATED"/>
    <property type="match status" value="1"/>
</dbReference>
<keyword evidence="8" id="KW-0808">Transferase</keyword>
<evidence type="ECO:0000256" key="11">
    <source>
        <dbReference type="SAM" id="MobiDB-lite"/>
    </source>
</evidence>
<dbReference type="InterPro" id="IPR039537">
    <property type="entry name" value="Retrotran_Ty1/copia-like"/>
</dbReference>
<keyword evidence="4" id="KW-0378">Hydrolase</keyword>
<keyword evidence="3" id="KW-0255">Endonuclease</keyword>
<evidence type="ECO:0000256" key="9">
    <source>
        <dbReference type="ARBA" id="ARBA00023172"/>
    </source>
</evidence>
<feature type="region of interest" description="Disordered" evidence="11">
    <location>
        <begin position="1495"/>
        <end position="1561"/>
    </location>
</feature>
<organism evidence="13 14">
    <name type="scientific">Tanacetum coccineum</name>
    <dbReference type="NCBI Taxonomy" id="301880"/>
    <lineage>
        <taxon>Eukaryota</taxon>
        <taxon>Viridiplantae</taxon>
        <taxon>Streptophyta</taxon>
        <taxon>Embryophyta</taxon>
        <taxon>Tracheophyta</taxon>
        <taxon>Spermatophyta</taxon>
        <taxon>Magnoliopsida</taxon>
        <taxon>eudicotyledons</taxon>
        <taxon>Gunneridae</taxon>
        <taxon>Pentapetalae</taxon>
        <taxon>asterids</taxon>
        <taxon>campanulids</taxon>
        <taxon>Asterales</taxon>
        <taxon>Asteraceae</taxon>
        <taxon>Asteroideae</taxon>
        <taxon>Anthemideae</taxon>
        <taxon>Anthemidinae</taxon>
        <taxon>Tanacetum</taxon>
    </lineage>
</organism>
<feature type="domain" description="Integrase catalytic" evidence="12">
    <location>
        <begin position="123"/>
        <end position="300"/>
    </location>
</feature>
<accession>A0ABQ4XQF5</accession>
<keyword evidence="7" id="KW-0695">RNA-directed DNA polymerase</keyword>
<evidence type="ECO:0000256" key="3">
    <source>
        <dbReference type="ARBA" id="ARBA00022759"/>
    </source>
</evidence>
<keyword evidence="9" id="KW-0233">DNA recombination</keyword>
<proteinExistence type="predicted"/>
<evidence type="ECO:0000256" key="5">
    <source>
        <dbReference type="ARBA" id="ARBA00022842"/>
    </source>
</evidence>
<keyword evidence="8" id="KW-0239">DNA-directed DNA polymerase</keyword>
<evidence type="ECO:0000259" key="12">
    <source>
        <dbReference type="PROSITE" id="PS50994"/>
    </source>
</evidence>
<dbReference type="EMBL" id="BQNB010009698">
    <property type="protein sequence ID" value="GJS67163.1"/>
    <property type="molecule type" value="Genomic_DNA"/>
</dbReference>
<evidence type="ECO:0000256" key="4">
    <source>
        <dbReference type="ARBA" id="ARBA00022801"/>
    </source>
</evidence>
<dbReference type="InterPro" id="IPR057670">
    <property type="entry name" value="SH3_retrovirus"/>
</dbReference>
<evidence type="ECO:0000256" key="1">
    <source>
        <dbReference type="ARBA" id="ARBA00022722"/>
    </source>
</evidence>
<dbReference type="PANTHER" id="PTHR42648:SF11">
    <property type="entry name" value="TRANSPOSON TY4-P GAG-POL POLYPROTEIN"/>
    <property type="match status" value="1"/>
</dbReference>
<dbReference type="PROSITE" id="PS50994">
    <property type="entry name" value="INTEGRASE"/>
    <property type="match status" value="1"/>
</dbReference>
<evidence type="ECO:0000256" key="8">
    <source>
        <dbReference type="ARBA" id="ARBA00022932"/>
    </source>
</evidence>
<keyword evidence="2" id="KW-0479">Metal-binding</keyword>
<dbReference type="Pfam" id="PF25597">
    <property type="entry name" value="SH3_retrovirus"/>
    <property type="match status" value="1"/>
</dbReference>
<evidence type="ECO:0000256" key="7">
    <source>
        <dbReference type="ARBA" id="ARBA00022918"/>
    </source>
</evidence>
<dbReference type="Pfam" id="PF00665">
    <property type="entry name" value="rve"/>
    <property type="match status" value="1"/>
</dbReference>
<feature type="compositionally biased region" description="Basic residues" evidence="11">
    <location>
        <begin position="1386"/>
        <end position="1396"/>
    </location>
</feature>
<keyword evidence="14" id="KW-1185">Reference proteome</keyword>
<evidence type="ECO:0000256" key="10">
    <source>
        <dbReference type="ARBA" id="ARBA00023268"/>
    </source>
</evidence>
<keyword evidence="6" id="KW-0229">DNA integration</keyword>
<dbReference type="InterPro" id="IPR013103">
    <property type="entry name" value="RVT_2"/>
</dbReference>
<dbReference type="InterPro" id="IPR043502">
    <property type="entry name" value="DNA/RNA_pol_sf"/>
</dbReference>